<dbReference type="Pfam" id="PF05016">
    <property type="entry name" value="ParE_toxin"/>
    <property type="match status" value="1"/>
</dbReference>
<evidence type="ECO:0000256" key="2">
    <source>
        <dbReference type="ARBA" id="ARBA00022649"/>
    </source>
</evidence>
<dbReference type="HOGENOM" id="CLU_155761_0_0_12"/>
<dbReference type="OrthoDB" id="361815at2"/>
<proteinExistence type="inferred from homology"/>
<dbReference type="Proteomes" id="UP000000503">
    <property type="component" value="Chromosome"/>
</dbReference>
<accession>F8F0Z6</accession>
<evidence type="ECO:0000256" key="1">
    <source>
        <dbReference type="ARBA" id="ARBA00006226"/>
    </source>
</evidence>
<reference evidence="4" key="1">
    <citation type="journal article" date="2013" name="Stand. Genomic Sci.">
        <title>Genome sequence of the thermophilic fresh-water bacterium Spirochaeta caldaria type strain (H1(T)), reclassification of Spirochaeta caldaria, Spirochaeta stenostrepta, and Spirochaeta zuelzerae in the genus Treponema as Treponema caldaria comb. nov., Treponema stenostrepta comb. nov., and Treponema zuelzerae comb. nov., and emendation of the genus Treponema.</title>
        <authorList>
            <person name="Abt B."/>
            <person name="Goker M."/>
            <person name="Scheuner C."/>
            <person name="Han C."/>
            <person name="Lu M."/>
            <person name="Misra M."/>
            <person name="Lapidus A."/>
            <person name="Nolan M."/>
            <person name="Lucas S."/>
            <person name="Hammon N."/>
            <person name="Deshpande S."/>
            <person name="Cheng J.F."/>
            <person name="Tapia R."/>
            <person name="Goodwin L.A."/>
            <person name="Pitluck S."/>
            <person name="Liolios K."/>
            <person name="Pagani I."/>
            <person name="Ivanova N."/>
            <person name="Mavromatis K."/>
            <person name="Mikhailova N."/>
            <person name="Huntemann M."/>
            <person name="Pati A."/>
            <person name="Chen A."/>
            <person name="Palaniappan K."/>
            <person name="Land M."/>
            <person name="Hauser L."/>
            <person name="Jeffries C.D."/>
            <person name="Rohde M."/>
            <person name="Spring S."/>
            <person name="Gronow S."/>
            <person name="Detter J.C."/>
            <person name="Bristow J."/>
            <person name="Eisen J.A."/>
            <person name="Markowitz V."/>
            <person name="Hugenholtz P."/>
            <person name="Kyrpides N.C."/>
            <person name="Woyke T."/>
            <person name="Klenk H.P."/>
        </authorList>
    </citation>
    <scope>NUCLEOTIDE SEQUENCE</scope>
    <source>
        <strain evidence="4">ATCC 51460 / DSM 7334 / H1</strain>
    </source>
</reference>
<dbReference type="Gene3D" id="3.30.2310.20">
    <property type="entry name" value="RelE-like"/>
    <property type="match status" value="1"/>
</dbReference>
<dbReference type="InterPro" id="IPR007712">
    <property type="entry name" value="RelE/ParE_toxin"/>
</dbReference>
<dbReference type="InterPro" id="IPR035093">
    <property type="entry name" value="RelE/ParE_toxin_dom_sf"/>
</dbReference>
<dbReference type="PANTHER" id="PTHR35601:SF1">
    <property type="entry name" value="TOXIN RELE"/>
    <property type="match status" value="1"/>
</dbReference>
<dbReference type="STRING" id="744872.Spica_2159"/>
<keyword evidence="2" id="KW-1277">Toxin-antitoxin system</keyword>
<evidence type="ECO:0000313" key="4">
    <source>
        <dbReference type="Proteomes" id="UP000000503"/>
    </source>
</evidence>
<dbReference type="KEGG" id="scd:Spica_2159"/>
<evidence type="ECO:0000313" key="3">
    <source>
        <dbReference type="EMBL" id="AEJ20282.1"/>
    </source>
</evidence>
<name>F8F0Z6_GRAC1</name>
<protein>
    <submittedName>
        <fullName evidence="3">Plasmid stabilization system</fullName>
    </submittedName>
</protein>
<dbReference type="AlphaFoldDB" id="F8F0Z6"/>
<dbReference type="RefSeq" id="WP_013969570.1">
    <property type="nucleotide sequence ID" value="NC_015732.1"/>
</dbReference>
<dbReference type="SUPFAM" id="SSF143011">
    <property type="entry name" value="RelE-like"/>
    <property type="match status" value="1"/>
</dbReference>
<dbReference type="PANTHER" id="PTHR35601">
    <property type="entry name" value="TOXIN RELE"/>
    <property type="match status" value="1"/>
</dbReference>
<gene>
    <name evidence="3" type="ordered locus">Spica_2159</name>
</gene>
<organism evidence="3 4">
    <name type="scientific">Gracilinema caldarium (strain ATCC 51460 / DSM 7334 / H1)</name>
    <name type="common">Treponema caldarium</name>
    <dbReference type="NCBI Taxonomy" id="744872"/>
    <lineage>
        <taxon>Bacteria</taxon>
        <taxon>Pseudomonadati</taxon>
        <taxon>Spirochaetota</taxon>
        <taxon>Spirochaetia</taxon>
        <taxon>Spirochaetales</taxon>
        <taxon>Breznakiellaceae</taxon>
        <taxon>Gracilinema</taxon>
    </lineage>
</organism>
<keyword evidence="4" id="KW-1185">Reference proteome</keyword>
<sequence>MYTIKLTQIAAEQLKALDSNTLKQILHKIESLKKEPFLLGKPLQGPLKEYRSLRAAGQRYRIIYRVLDEEIIVIIVAVGIRKDGDKKDIYELMKKYIKTGLLDNLSP</sequence>
<comment type="similarity">
    <text evidence="1">Belongs to the RelE toxin family.</text>
</comment>
<dbReference type="eggNOG" id="COG2026">
    <property type="taxonomic scope" value="Bacteria"/>
</dbReference>
<dbReference type="EMBL" id="CP002868">
    <property type="protein sequence ID" value="AEJ20282.1"/>
    <property type="molecule type" value="Genomic_DNA"/>
</dbReference>